<dbReference type="AlphaFoldDB" id="A0A6J4L2V2"/>
<feature type="non-terminal residue" evidence="1">
    <location>
        <position position="1"/>
    </location>
</feature>
<dbReference type="EMBL" id="CADCTX010000443">
    <property type="protein sequence ID" value="CAA9319918.1"/>
    <property type="molecule type" value="Genomic_DNA"/>
</dbReference>
<protein>
    <submittedName>
        <fullName evidence="1">Uncharacterized protein</fullName>
    </submittedName>
</protein>
<name>A0A6J4L2V2_9BACT</name>
<evidence type="ECO:0000313" key="1">
    <source>
        <dbReference type="EMBL" id="CAA9319918.1"/>
    </source>
</evidence>
<accession>A0A6J4L2V2</accession>
<gene>
    <name evidence="1" type="ORF">AVDCRST_MAG40-1408</name>
</gene>
<reference evidence="1" key="1">
    <citation type="submission" date="2020-02" db="EMBL/GenBank/DDBJ databases">
        <authorList>
            <person name="Meier V. D."/>
        </authorList>
    </citation>
    <scope>NUCLEOTIDE SEQUENCE</scope>
    <source>
        <strain evidence="1">AVDCRST_MAG40</strain>
    </source>
</reference>
<sequence>KPQNGKNKPFMVGLLNDAMVRYYNLFDRDARILPSIKKSADYMWANDWDANKQAFRYLTGEGEGQPDLNNLIVSGYGFVYQQTRDVTYKTRGDAAFASGVAGAWYNGSKQFNEVYHNSFRYVTMRQ</sequence>
<proteinExistence type="predicted"/>
<organism evidence="1">
    <name type="scientific">uncultured Gemmatimonadaceae bacterium</name>
    <dbReference type="NCBI Taxonomy" id="246130"/>
    <lineage>
        <taxon>Bacteria</taxon>
        <taxon>Pseudomonadati</taxon>
        <taxon>Gemmatimonadota</taxon>
        <taxon>Gemmatimonadia</taxon>
        <taxon>Gemmatimonadales</taxon>
        <taxon>Gemmatimonadaceae</taxon>
        <taxon>environmental samples</taxon>
    </lineage>
</organism>